<name>A0A8J7RK74_9HYPH</name>
<reference evidence="2" key="1">
    <citation type="submission" date="2021-03" db="EMBL/GenBank/DDBJ databases">
        <title>Genome sequencing and assembly of Tianweitania sediminis.</title>
        <authorList>
            <person name="Chhetri G."/>
        </authorList>
    </citation>
    <scope>NUCLEOTIDE SEQUENCE</scope>
    <source>
        <strain evidence="2">Z8</strain>
    </source>
</reference>
<evidence type="ECO:0000256" key="1">
    <source>
        <dbReference type="SAM" id="MobiDB-lite"/>
    </source>
</evidence>
<dbReference type="RefSeq" id="WP_209333257.1">
    <property type="nucleotide sequence ID" value="NZ_JAGIYY010000001.1"/>
</dbReference>
<dbReference type="AlphaFoldDB" id="A0A8J7RK74"/>
<feature type="region of interest" description="Disordered" evidence="1">
    <location>
        <begin position="42"/>
        <end position="69"/>
    </location>
</feature>
<dbReference type="Proteomes" id="UP000666240">
    <property type="component" value="Unassembled WGS sequence"/>
</dbReference>
<accession>A0A8J7RK74</accession>
<keyword evidence="3" id="KW-1185">Reference proteome</keyword>
<comment type="caution">
    <text evidence="2">The sequence shown here is derived from an EMBL/GenBank/DDBJ whole genome shotgun (WGS) entry which is preliminary data.</text>
</comment>
<feature type="compositionally biased region" description="Polar residues" evidence="1">
    <location>
        <begin position="43"/>
        <end position="53"/>
    </location>
</feature>
<sequence>MSDDSTITLVGTFATREAADIAIEHLVQDYGVERTDVFVQASDAENSAGTQVSGGDASEDDAEGSKFEPALSGSITVSADISKDELDRARTAFKDAGAIKIDTK</sequence>
<gene>
    <name evidence="2" type="ORF">J5Y06_01025</name>
</gene>
<organism evidence="2 3">
    <name type="scientific">Tianweitania sediminis</name>
    <dbReference type="NCBI Taxonomy" id="1502156"/>
    <lineage>
        <taxon>Bacteria</taxon>
        <taxon>Pseudomonadati</taxon>
        <taxon>Pseudomonadota</taxon>
        <taxon>Alphaproteobacteria</taxon>
        <taxon>Hyphomicrobiales</taxon>
        <taxon>Phyllobacteriaceae</taxon>
        <taxon>Tianweitania</taxon>
    </lineage>
</organism>
<proteinExistence type="predicted"/>
<evidence type="ECO:0000313" key="3">
    <source>
        <dbReference type="Proteomes" id="UP000666240"/>
    </source>
</evidence>
<dbReference type="EMBL" id="JAGIYY010000001">
    <property type="protein sequence ID" value="MBP0437229.1"/>
    <property type="molecule type" value="Genomic_DNA"/>
</dbReference>
<evidence type="ECO:0000313" key="2">
    <source>
        <dbReference type="EMBL" id="MBP0437229.1"/>
    </source>
</evidence>
<protein>
    <submittedName>
        <fullName evidence="2">Uncharacterized protein</fullName>
    </submittedName>
</protein>